<keyword evidence="2" id="KW-1185">Reference proteome</keyword>
<sequence>MDSIYAGASATYDFSGIGNIGRNSQPSVTTGKHHLVSSLPILPEPITRSQWNTRAWTYQEGLLSRRHLCFTESQVCFQYMGMHT</sequence>
<dbReference type="EMBL" id="SNSC02000018">
    <property type="protein sequence ID" value="TID16462.1"/>
    <property type="molecule type" value="Genomic_DNA"/>
</dbReference>
<name>A0A4Z1NT61_9PEZI</name>
<accession>A0A4Z1NT61</accession>
<gene>
    <name evidence="1" type="ORF">E6O75_ATG11580</name>
</gene>
<organism evidence="1 2">
    <name type="scientific">Venturia nashicola</name>
    <dbReference type="NCBI Taxonomy" id="86259"/>
    <lineage>
        <taxon>Eukaryota</taxon>
        <taxon>Fungi</taxon>
        <taxon>Dikarya</taxon>
        <taxon>Ascomycota</taxon>
        <taxon>Pezizomycotina</taxon>
        <taxon>Dothideomycetes</taxon>
        <taxon>Pleosporomycetidae</taxon>
        <taxon>Venturiales</taxon>
        <taxon>Venturiaceae</taxon>
        <taxon>Venturia</taxon>
    </lineage>
</organism>
<evidence type="ECO:0000313" key="2">
    <source>
        <dbReference type="Proteomes" id="UP000298493"/>
    </source>
</evidence>
<proteinExistence type="predicted"/>
<dbReference type="STRING" id="86259.A0A4Z1NT61"/>
<dbReference type="OrthoDB" id="5428863at2759"/>
<dbReference type="AlphaFoldDB" id="A0A4Z1NT61"/>
<reference evidence="1 2" key="1">
    <citation type="submission" date="2019-04" db="EMBL/GenBank/DDBJ databases">
        <title>High contiguity whole genome sequence and gene annotation resource for two Venturia nashicola isolates.</title>
        <authorList>
            <person name="Prokchorchik M."/>
            <person name="Won K."/>
            <person name="Lee Y."/>
            <person name="Choi E.D."/>
            <person name="Segonzac C."/>
            <person name="Sohn K.H."/>
        </authorList>
    </citation>
    <scope>NUCLEOTIDE SEQUENCE [LARGE SCALE GENOMIC DNA]</scope>
    <source>
        <strain evidence="1 2">PRI2</strain>
    </source>
</reference>
<dbReference type="Proteomes" id="UP000298493">
    <property type="component" value="Unassembled WGS sequence"/>
</dbReference>
<evidence type="ECO:0000313" key="1">
    <source>
        <dbReference type="EMBL" id="TID16462.1"/>
    </source>
</evidence>
<protein>
    <submittedName>
        <fullName evidence="1">HET-domain-containing protein</fullName>
    </submittedName>
</protein>
<comment type="caution">
    <text evidence="1">The sequence shown here is derived from an EMBL/GenBank/DDBJ whole genome shotgun (WGS) entry which is preliminary data.</text>
</comment>